<dbReference type="CDD" id="cd01066">
    <property type="entry name" value="APP_MetAP"/>
    <property type="match status" value="1"/>
</dbReference>
<proteinExistence type="predicted"/>
<feature type="domain" description="Peptidase M24" evidence="1">
    <location>
        <begin position="203"/>
        <end position="373"/>
    </location>
</feature>
<sequence>MDIELRRVPLPDADIPETQPGIPSREYEERTRALLAAAGTDWVAVYGDREHSANLLFLCGFDPRFEEALLLLGPGERRILIVGNEGVVHASIAGLPLDVALAQSFSLLGQPRASAPRLTDVLRDVGLRPGERIGVVGWKYLEEAETDDLTAPAFVPAFLVRDLRTVTGTDPVDVTAEMMHPVRGLRVHNSPDQIAAFEWAATRVGMAVLGVVRGARPGMTEMEACAAMGYAGEPLSCHPIVASGAPGEAINGLRSPGLRRLRPGDGITVGIGYRGSLSCRAGLLTDEPDAAFLDGVVRPYYAAIATWYATMRVGETGGAVHAAVHDALASAGATFTPMLNPGHQISHDEWVHSPIRLGSGEQLASGMVFQCDIIPTPLPAGTALNCEDTIALADQDLRGRLARDYPDLWRRIEARREFMTSALGLRLSPDVLPLSLANAYLPPFWLSHDLVCTVAG</sequence>
<reference evidence="2" key="1">
    <citation type="submission" date="2020-02" db="EMBL/GenBank/DDBJ databases">
        <authorList>
            <person name="Meier V. D."/>
        </authorList>
    </citation>
    <scope>NUCLEOTIDE SEQUENCE</scope>
    <source>
        <strain evidence="2">AVDCRST_MAG70</strain>
    </source>
</reference>
<name>A0A6J4UXD6_9BACT</name>
<dbReference type="Gene3D" id="3.90.230.10">
    <property type="entry name" value="Creatinase/methionine aminopeptidase superfamily"/>
    <property type="match status" value="1"/>
</dbReference>
<organism evidence="2">
    <name type="scientific">uncultured Thermomicrobiales bacterium</name>
    <dbReference type="NCBI Taxonomy" id="1645740"/>
    <lineage>
        <taxon>Bacteria</taxon>
        <taxon>Pseudomonadati</taxon>
        <taxon>Thermomicrobiota</taxon>
        <taxon>Thermomicrobia</taxon>
        <taxon>Thermomicrobiales</taxon>
        <taxon>environmental samples</taxon>
    </lineage>
</organism>
<dbReference type="InterPro" id="IPR000994">
    <property type="entry name" value="Pept_M24"/>
</dbReference>
<dbReference type="AlphaFoldDB" id="A0A6J4UXD6"/>
<gene>
    <name evidence="2" type="ORF">AVDCRST_MAG70-1664</name>
</gene>
<evidence type="ECO:0000313" key="2">
    <source>
        <dbReference type="EMBL" id="CAA9561018.1"/>
    </source>
</evidence>
<protein>
    <recommendedName>
        <fullName evidence="1">Peptidase M24 domain-containing protein</fullName>
    </recommendedName>
</protein>
<dbReference type="EMBL" id="CADCWH010000264">
    <property type="protein sequence ID" value="CAA9561018.1"/>
    <property type="molecule type" value="Genomic_DNA"/>
</dbReference>
<dbReference type="InterPro" id="IPR036005">
    <property type="entry name" value="Creatinase/aminopeptidase-like"/>
</dbReference>
<evidence type="ECO:0000259" key="1">
    <source>
        <dbReference type="Pfam" id="PF00557"/>
    </source>
</evidence>
<dbReference type="SUPFAM" id="SSF55920">
    <property type="entry name" value="Creatinase/aminopeptidase"/>
    <property type="match status" value="1"/>
</dbReference>
<dbReference type="Pfam" id="PF00557">
    <property type="entry name" value="Peptidase_M24"/>
    <property type="match status" value="1"/>
</dbReference>
<accession>A0A6J4UXD6</accession>